<accession>A0A927GV03</accession>
<dbReference type="EMBL" id="JACXLD010000001">
    <property type="protein sequence ID" value="MBD2858151.1"/>
    <property type="molecule type" value="Genomic_DNA"/>
</dbReference>
<organism evidence="3 4">
    <name type="scientific">Spongiibacter pelagi</name>
    <dbReference type="NCBI Taxonomy" id="2760804"/>
    <lineage>
        <taxon>Bacteria</taxon>
        <taxon>Pseudomonadati</taxon>
        <taxon>Pseudomonadota</taxon>
        <taxon>Gammaproteobacteria</taxon>
        <taxon>Cellvibrionales</taxon>
        <taxon>Spongiibacteraceae</taxon>
        <taxon>Spongiibacter</taxon>
    </lineage>
</organism>
<gene>
    <name evidence="3" type="ORF">IB286_03955</name>
</gene>
<sequence>MAFLTLNTLLSACSTGLSQAQWAYDNATQGNYTLDYTSVPSGHVLKLCGDLINVRNFRGFDHCINQYETHHIINGESVYRHALGNIYWSQDYTAAVINSMKAEAALYRSNIEDVRRYLPEAQKALDGNLVFYSGEKRSKLLDADDNIREPLAIPILGMSAVYEGLYGSKIKARDFITQLSETKTNSFITPYVETQKRSWIAKGYIAIEDYQSALLILSGRDSEAVELLGTLFVNANPLSHVFGLAKSIDRENQFFTAEMQSLFCHAMAKLERNEAAACFENLFASEFIDVFGGLKFIALQQYGQLQLRNGKHDAALPALTEAVEILETQRSSLSLDSTKLGFVSDKQEVYYDLVGMFVEQDQAELALEYAERAKARALVDLLASRNNELPPPEKEGINTTLSIIQQTENALATINPNDTTQRSVTRGLLRKYQENLNKSAPEFTSLRVVTSPNITQLQSTLKEDEALLEYFGDGEHLWAFILSNKGVSAAKLPAERLAEIVAEFRQDLQNPESPDISNSSRKLYNSVIMPIKEQLQTFKRLTVVPHGPLHYVPFTALNDGEDYMIDQFELRVLPSASVLEFLHKNQIAAAKPMLILGNPDLGDPAMDLLGAQIEAVNIAKMQPSADVLLRELASETQLKSNAGQYRNLHIASHGIFNAEEPMASALLLSKSESDDGLLSVAELFDLRLNADLVTLSACETGLGDITAGDDVIGFTRGFLYAGAESIISSLWKVSDAATNTLMQTFYKALPSQGKSKALRNAQLALKDGSYSHPYYWAAFQLTGQYD</sequence>
<dbReference type="RefSeq" id="WP_190762610.1">
    <property type="nucleotide sequence ID" value="NZ_JACXLD010000001.1"/>
</dbReference>
<feature type="chain" id="PRO_5036898107" evidence="1">
    <location>
        <begin position="24"/>
        <end position="786"/>
    </location>
</feature>
<feature type="signal peptide" evidence="1">
    <location>
        <begin position="1"/>
        <end position="23"/>
    </location>
</feature>
<reference evidence="3" key="1">
    <citation type="submission" date="2020-09" db="EMBL/GenBank/DDBJ databases">
        <authorList>
            <person name="Yoon J.-W."/>
        </authorList>
    </citation>
    <scope>NUCLEOTIDE SEQUENCE</scope>
    <source>
        <strain evidence="3">KMU-158</strain>
    </source>
</reference>
<dbReference type="Proteomes" id="UP000610558">
    <property type="component" value="Unassembled WGS sequence"/>
</dbReference>
<dbReference type="PANTHER" id="PTHR10098">
    <property type="entry name" value="RAPSYN-RELATED"/>
    <property type="match status" value="1"/>
</dbReference>
<evidence type="ECO:0000313" key="4">
    <source>
        <dbReference type="Proteomes" id="UP000610558"/>
    </source>
</evidence>
<keyword evidence="1" id="KW-0732">Signal</keyword>
<evidence type="ECO:0000256" key="1">
    <source>
        <dbReference type="SAM" id="SignalP"/>
    </source>
</evidence>
<evidence type="ECO:0000313" key="3">
    <source>
        <dbReference type="EMBL" id="MBD2858151.1"/>
    </source>
</evidence>
<dbReference type="AlphaFoldDB" id="A0A927GV03"/>
<evidence type="ECO:0000259" key="2">
    <source>
        <dbReference type="Pfam" id="PF12770"/>
    </source>
</evidence>
<dbReference type="InterPro" id="IPR024983">
    <property type="entry name" value="CHAT_dom"/>
</dbReference>
<keyword evidence="4" id="KW-1185">Reference proteome</keyword>
<protein>
    <submittedName>
        <fullName evidence="3">CHAT domain-containing protein</fullName>
    </submittedName>
</protein>
<proteinExistence type="predicted"/>
<dbReference type="Pfam" id="PF12770">
    <property type="entry name" value="CHAT"/>
    <property type="match status" value="1"/>
</dbReference>
<name>A0A927GV03_9GAMM</name>
<comment type="caution">
    <text evidence="3">The sequence shown here is derived from an EMBL/GenBank/DDBJ whole genome shotgun (WGS) entry which is preliminary data.</text>
</comment>
<feature type="domain" description="CHAT" evidence="2">
    <location>
        <begin position="519"/>
        <end position="784"/>
    </location>
</feature>